<dbReference type="SUPFAM" id="SSF51110">
    <property type="entry name" value="alpha-D-mannose-specific plant lectins"/>
    <property type="match status" value="2"/>
</dbReference>
<evidence type="ECO:0000256" key="15">
    <source>
        <dbReference type="ARBA" id="ARBA00023136"/>
    </source>
</evidence>
<evidence type="ECO:0000256" key="6">
    <source>
        <dbReference type="ARBA" id="ARBA00022553"/>
    </source>
</evidence>
<dbReference type="CDD" id="cd00028">
    <property type="entry name" value="B_lectin"/>
    <property type="match status" value="2"/>
</dbReference>
<evidence type="ECO:0000256" key="3">
    <source>
        <dbReference type="ARBA" id="ARBA00022471"/>
    </source>
</evidence>
<comment type="caution">
    <text evidence="21">Lacks conserved residue(s) required for the propagation of feature annotation.</text>
</comment>
<dbReference type="EC" id="2.7.11.1" evidence="2"/>
<keyword evidence="6" id="KW-0597">Phosphoprotein</keyword>
<dbReference type="EMBL" id="HG994355">
    <property type="protein sequence ID" value="CAF2152985.1"/>
    <property type="molecule type" value="Genomic_DNA"/>
</dbReference>
<proteinExistence type="predicted"/>
<evidence type="ECO:0000256" key="23">
    <source>
        <dbReference type="SAM" id="Phobius"/>
    </source>
</evidence>
<evidence type="ECO:0000256" key="22">
    <source>
        <dbReference type="PROSITE-ProRule" id="PRU10141"/>
    </source>
</evidence>
<feature type="disulfide bond" evidence="21">
    <location>
        <begin position="302"/>
        <end position="319"/>
    </location>
</feature>
<name>A0A816Y455_BRANA</name>
<dbReference type="PANTHER" id="PTHR32444">
    <property type="entry name" value="BULB-TYPE LECTIN DOMAIN-CONTAINING PROTEIN"/>
    <property type="match status" value="1"/>
</dbReference>
<evidence type="ECO:0000256" key="24">
    <source>
        <dbReference type="SAM" id="SignalP"/>
    </source>
</evidence>
<dbReference type="InterPro" id="IPR003609">
    <property type="entry name" value="Pan_app"/>
</dbReference>
<dbReference type="SMART" id="SM00220">
    <property type="entry name" value="S_TKc"/>
    <property type="match status" value="1"/>
</dbReference>
<gene>
    <name evidence="29" type="ORF">DARMORV10_A01P30360.1</name>
</gene>
<dbReference type="Pfam" id="PF08276">
    <property type="entry name" value="PAN_2"/>
    <property type="match status" value="2"/>
</dbReference>
<dbReference type="FunFam" id="1.10.510.10:FF:000345">
    <property type="entry name" value="G-type lectin S-receptor-like serine/threonine-protein kinase"/>
    <property type="match status" value="1"/>
</dbReference>
<feature type="signal peptide" evidence="24">
    <location>
        <begin position="1"/>
        <end position="26"/>
    </location>
</feature>
<dbReference type="InterPro" id="IPR000742">
    <property type="entry name" value="EGF"/>
</dbReference>
<keyword evidence="10" id="KW-0430">Lectin</keyword>
<dbReference type="GO" id="GO:0005524">
    <property type="term" value="F:ATP binding"/>
    <property type="evidence" value="ECO:0007669"/>
    <property type="project" value="UniProtKB-UniRule"/>
</dbReference>
<reference evidence="29" key="1">
    <citation type="submission" date="2021-01" db="EMBL/GenBank/DDBJ databases">
        <authorList>
            <consortium name="Genoscope - CEA"/>
            <person name="William W."/>
        </authorList>
    </citation>
    <scope>NUCLEOTIDE SEQUENCE</scope>
</reference>
<dbReference type="CDD" id="cd14066">
    <property type="entry name" value="STKc_IRAK"/>
    <property type="match status" value="1"/>
</dbReference>
<feature type="disulfide bond" evidence="21">
    <location>
        <begin position="1146"/>
        <end position="1163"/>
    </location>
</feature>
<dbReference type="PROSITE" id="PS50026">
    <property type="entry name" value="EGF_3"/>
    <property type="match status" value="2"/>
</dbReference>
<comment type="subcellular location">
    <subcellularLocation>
        <location evidence="1">Cell membrane</location>
        <topology evidence="1">Single-pass type I membrane protein</topology>
    </subcellularLocation>
</comment>
<feature type="domain" description="EGF-like" evidence="26">
    <location>
        <begin position="292"/>
        <end position="331"/>
    </location>
</feature>
<evidence type="ECO:0000256" key="20">
    <source>
        <dbReference type="ARBA" id="ARBA00048679"/>
    </source>
</evidence>
<comment type="catalytic activity">
    <reaction evidence="20">
        <text>L-seryl-[protein] + ATP = O-phospho-L-seryl-[protein] + ADP + H(+)</text>
        <dbReference type="Rhea" id="RHEA:17989"/>
        <dbReference type="Rhea" id="RHEA-COMP:9863"/>
        <dbReference type="Rhea" id="RHEA-COMP:11604"/>
        <dbReference type="ChEBI" id="CHEBI:15378"/>
        <dbReference type="ChEBI" id="CHEBI:29999"/>
        <dbReference type="ChEBI" id="CHEBI:30616"/>
        <dbReference type="ChEBI" id="CHEBI:83421"/>
        <dbReference type="ChEBI" id="CHEBI:456216"/>
        <dbReference type="EC" id="2.7.11.1"/>
    </reaction>
</comment>
<evidence type="ECO:0000256" key="9">
    <source>
        <dbReference type="ARBA" id="ARBA00022729"/>
    </source>
</evidence>
<dbReference type="Pfam" id="PF01453">
    <property type="entry name" value="B_lectin"/>
    <property type="match status" value="2"/>
</dbReference>
<evidence type="ECO:0000259" key="26">
    <source>
        <dbReference type="PROSITE" id="PS50026"/>
    </source>
</evidence>
<feature type="domain" description="Apple" evidence="28">
    <location>
        <begin position="1194"/>
        <end position="1271"/>
    </location>
</feature>
<evidence type="ECO:0000256" key="11">
    <source>
        <dbReference type="ARBA" id="ARBA00022741"/>
    </source>
</evidence>
<dbReference type="SMART" id="SM00473">
    <property type="entry name" value="PAN_AP"/>
    <property type="match status" value="2"/>
</dbReference>
<dbReference type="PROSITE" id="PS50927">
    <property type="entry name" value="BULB_LECTIN"/>
    <property type="match status" value="2"/>
</dbReference>
<dbReference type="Gene3D" id="1.10.510.10">
    <property type="entry name" value="Transferase(Phosphotransferase) domain 1"/>
    <property type="match status" value="1"/>
</dbReference>
<keyword evidence="4" id="KW-1003">Cell membrane</keyword>
<feature type="domain" description="Apple" evidence="28">
    <location>
        <begin position="350"/>
        <end position="428"/>
    </location>
</feature>
<protein>
    <recommendedName>
        <fullName evidence="2">non-specific serine/threonine protein kinase</fullName>
        <ecNumber evidence="2">2.7.11.1</ecNumber>
    </recommendedName>
</protein>
<dbReference type="PROSITE" id="PS00107">
    <property type="entry name" value="PROTEIN_KINASE_ATP"/>
    <property type="match status" value="1"/>
</dbReference>
<dbReference type="PROSITE" id="PS50011">
    <property type="entry name" value="PROTEIN_KINASE_DOM"/>
    <property type="match status" value="1"/>
</dbReference>
<evidence type="ECO:0000259" key="28">
    <source>
        <dbReference type="PROSITE" id="PS50948"/>
    </source>
</evidence>
<feature type="binding site" evidence="22">
    <location>
        <position position="552"/>
    </location>
    <ligand>
        <name>ATP</name>
        <dbReference type="ChEBI" id="CHEBI:30616"/>
    </ligand>
</feature>
<evidence type="ECO:0000259" key="27">
    <source>
        <dbReference type="PROSITE" id="PS50927"/>
    </source>
</evidence>
<dbReference type="Proteomes" id="UP001295469">
    <property type="component" value="Chromosome A01"/>
</dbReference>
<evidence type="ECO:0000256" key="12">
    <source>
        <dbReference type="ARBA" id="ARBA00022777"/>
    </source>
</evidence>
<dbReference type="GO" id="GO:0004674">
    <property type="term" value="F:protein serine/threonine kinase activity"/>
    <property type="evidence" value="ECO:0007669"/>
    <property type="project" value="UniProtKB-KW"/>
</dbReference>
<feature type="transmembrane region" description="Helical" evidence="23">
    <location>
        <begin position="855"/>
        <end position="875"/>
    </location>
</feature>
<evidence type="ECO:0000256" key="19">
    <source>
        <dbReference type="ARBA" id="ARBA00047899"/>
    </source>
</evidence>
<feature type="domain" description="Protein kinase" evidence="25">
    <location>
        <begin position="524"/>
        <end position="813"/>
    </location>
</feature>
<dbReference type="GO" id="GO:0045087">
    <property type="term" value="P:innate immune response"/>
    <property type="evidence" value="ECO:0007669"/>
    <property type="project" value="UniProtKB-ARBA"/>
</dbReference>
<keyword evidence="17" id="KW-0675">Receptor</keyword>
<dbReference type="InterPro" id="IPR001480">
    <property type="entry name" value="Bulb-type_lectin_dom"/>
</dbReference>
<keyword evidence="7" id="KW-0808">Transferase</keyword>
<keyword evidence="12" id="KW-0418">Kinase</keyword>
<keyword evidence="13 22" id="KW-0067">ATP-binding</keyword>
<evidence type="ECO:0000256" key="1">
    <source>
        <dbReference type="ARBA" id="ARBA00004251"/>
    </source>
</evidence>
<dbReference type="InterPro" id="IPR000858">
    <property type="entry name" value="S_locus_glycoprot_dom"/>
</dbReference>
<organism evidence="29">
    <name type="scientific">Brassica napus</name>
    <name type="common">Rape</name>
    <dbReference type="NCBI Taxonomy" id="3708"/>
    <lineage>
        <taxon>Eukaryota</taxon>
        <taxon>Viridiplantae</taxon>
        <taxon>Streptophyta</taxon>
        <taxon>Embryophyta</taxon>
        <taxon>Tracheophyta</taxon>
        <taxon>Spermatophyta</taxon>
        <taxon>Magnoliopsida</taxon>
        <taxon>eudicotyledons</taxon>
        <taxon>Gunneridae</taxon>
        <taxon>Pentapetalae</taxon>
        <taxon>rosids</taxon>
        <taxon>malvids</taxon>
        <taxon>Brassicales</taxon>
        <taxon>Brassicaceae</taxon>
        <taxon>Brassiceae</taxon>
        <taxon>Brassica</taxon>
    </lineage>
</organism>
<keyword evidence="3" id="KW-0713">Self-incompatibility</keyword>
<dbReference type="SMART" id="SM00108">
    <property type="entry name" value="B_lectin"/>
    <property type="match status" value="2"/>
</dbReference>
<dbReference type="FunFam" id="3.30.200.20:FF:000195">
    <property type="entry name" value="G-type lectin S-receptor-like serine/threonine-protein kinase"/>
    <property type="match status" value="1"/>
</dbReference>
<keyword evidence="5" id="KW-0723">Serine/threonine-protein kinase</keyword>
<dbReference type="Pfam" id="PF07714">
    <property type="entry name" value="PK_Tyr_Ser-Thr"/>
    <property type="match status" value="1"/>
</dbReference>
<dbReference type="InterPro" id="IPR011009">
    <property type="entry name" value="Kinase-like_dom_sf"/>
</dbReference>
<keyword evidence="18" id="KW-0325">Glycoprotein</keyword>
<feature type="transmembrane region" description="Helical" evidence="23">
    <location>
        <begin position="1283"/>
        <end position="1307"/>
    </location>
</feature>
<evidence type="ECO:0000256" key="17">
    <source>
        <dbReference type="ARBA" id="ARBA00023170"/>
    </source>
</evidence>
<dbReference type="GO" id="GO:0030246">
    <property type="term" value="F:carbohydrate binding"/>
    <property type="evidence" value="ECO:0007669"/>
    <property type="project" value="UniProtKB-KW"/>
</dbReference>
<dbReference type="InterPro" id="IPR017441">
    <property type="entry name" value="Protein_kinase_ATP_BS"/>
</dbReference>
<dbReference type="PROSITE" id="PS51257">
    <property type="entry name" value="PROKAR_LIPOPROTEIN"/>
    <property type="match status" value="1"/>
</dbReference>
<evidence type="ECO:0000256" key="5">
    <source>
        <dbReference type="ARBA" id="ARBA00022527"/>
    </source>
</evidence>
<dbReference type="InterPro" id="IPR036426">
    <property type="entry name" value="Bulb-type_lectin_dom_sf"/>
</dbReference>
<dbReference type="InterPro" id="IPR008271">
    <property type="entry name" value="Ser/Thr_kinase_AS"/>
</dbReference>
<keyword evidence="8 23" id="KW-0812">Transmembrane</keyword>
<evidence type="ECO:0000256" key="18">
    <source>
        <dbReference type="ARBA" id="ARBA00023180"/>
    </source>
</evidence>
<dbReference type="PROSITE" id="PS00108">
    <property type="entry name" value="PROTEIN_KINASE_ST"/>
    <property type="match status" value="1"/>
</dbReference>
<feature type="chain" id="PRO_5032589085" description="non-specific serine/threonine protein kinase" evidence="24">
    <location>
        <begin position="27"/>
        <end position="1475"/>
    </location>
</feature>
<dbReference type="FunFam" id="2.90.10.10:FF:000005">
    <property type="entry name" value="G-type lectin S-receptor-like serine/threonine-protein kinase"/>
    <property type="match status" value="2"/>
</dbReference>
<comment type="catalytic activity">
    <reaction evidence="19">
        <text>L-threonyl-[protein] + ATP = O-phospho-L-threonyl-[protein] + ADP + H(+)</text>
        <dbReference type="Rhea" id="RHEA:46608"/>
        <dbReference type="Rhea" id="RHEA-COMP:11060"/>
        <dbReference type="Rhea" id="RHEA-COMP:11605"/>
        <dbReference type="ChEBI" id="CHEBI:15378"/>
        <dbReference type="ChEBI" id="CHEBI:30013"/>
        <dbReference type="ChEBI" id="CHEBI:30616"/>
        <dbReference type="ChEBI" id="CHEBI:61977"/>
        <dbReference type="ChEBI" id="CHEBI:456216"/>
        <dbReference type="EC" id="2.7.11.1"/>
    </reaction>
</comment>
<feature type="domain" description="EGF-like" evidence="26">
    <location>
        <begin position="1136"/>
        <end position="1175"/>
    </location>
</feature>
<keyword evidence="11 22" id="KW-0547">Nucleotide-binding</keyword>
<dbReference type="Pfam" id="PF00954">
    <property type="entry name" value="S_locus_glycop"/>
    <property type="match status" value="2"/>
</dbReference>
<evidence type="ECO:0000259" key="25">
    <source>
        <dbReference type="PROSITE" id="PS50011"/>
    </source>
</evidence>
<evidence type="ECO:0000256" key="13">
    <source>
        <dbReference type="ARBA" id="ARBA00022840"/>
    </source>
</evidence>
<keyword evidence="21" id="KW-0245">EGF-like domain</keyword>
<evidence type="ECO:0000256" key="10">
    <source>
        <dbReference type="ARBA" id="ARBA00022734"/>
    </source>
</evidence>
<evidence type="ECO:0000256" key="7">
    <source>
        <dbReference type="ARBA" id="ARBA00022679"/>
    </source>
</evidence>
<keyword evidence="9 24" id="KW-0732">Signal</keyword>
<dbReference type="CDD" id="cd01098">
    <property type="entry name" value="PAN_AP_plant"/>
    <property type="match status" value="2"/>
</dbReference>
<dbReference type="SUPFAM" id="SSF56112">
    <property type="entry name" value="Protein kinase-like (PK-like)"/>
    <property type="match status" value="2"/>
</dbReference>
<feature type="transmembrane region" description="Helical" evidence="23">
    <location>
        <begin position="441"/>
        <end position="462"/>
    </location>
</feature>
<dbReference type="Gene3D" id="2.90.10.10">
    <property type="entry name" value="Bulb-type lectin domain"/>
    <property type="match status" value="2"/>
</dbReference>
<evidence type="ECO:0000313" key="29">
    <source>
        <dbReference type="EMBL" id="CAF2152985.1"/>
    </source>
</evidence>
<evidence type="ECO:0000256" key="21">
    <source>
        <dbReference type="PROSITE-ProRule" id="PRU00076"/>
    </source>
</evidence>
<dbReference type="PROSITE" id="PS50948">
    <property type="entry name" value="PAN"/>
    <property type="match status" value="2"/>
</dbReference>
<keyword evidence="15 23" id="KW-0472">Membrane</keyword>
<evidence type="ECO:0000256" key="14">
    <source>
        <dbReference type="ARBA" id="ARBA00022989"/>
    </source>
</evidence>
<dbReference type="GO" id="GO:0005886">
    <property type="term" value="C:plasma membrane"/>
    <property type="evidence" value="ECO:0007669"/>
    <property type="project" value="UniProtKB-SubCell"/>
</dbReference>
<dbReference type="PANTHER" id="PTHR32444:SF242">
    <property type="entry name" value="G-TYPE LECTIN S-RECEPTOR-LIKE SERINE_THREONINE-PROTEIN KINASE RKS1"/>
    <property type="match status" value="1"/>
</dbReference>
<evidence type="ECO:0000256" key="8">
    <source>
        <dbReference type="ARBA" id="ARBA00022692"/>
    </source>
</evidence>
<feature type="domain" description="Bulb-type lectin" evidence="27">
    <location>
        <begin position="873"/>
        <end position="994"/>
    </location>
</feature>
<dbReference type="Gene3D" id="3.30.200.20">
    <property type="entry name" value="Phosphorylase Kinase, domain 1"/>
    <property type="match status" value="2"/>
</dbReference>
<accession>A0A816Y455</accession>
<dbReference type="InterPro" id="IPR001245">
    <property type="entry name" value="Ser-Thr/Tyr_kinase_cat_dom"/>
</dbReference>
<evidence type="ECO:0000256" key="2">
    <source>
        <dbReference type="ARBA" id="ARBA00012513"/>
    </source>
</evidence>
<evidence type="ECO:0000256" key="16">
    <source>
        <dbReference type="ARBA" id="ARBA00023157"/>
    </source>
</evidence>
<keyword evidence="14 23" id="KW-1133">Transmembrane helix</keyword>
<dbReference type="InterPro" id="IPR000719">
    <property type="entry name" value="Prot_kinase_dom"/>
</dbReference>
<evidence type="ECO:0000256" key="4">
    <source>
        <dbReference type="ARBA" id="ARBA00022475"/>
    </source>
</evidence>
<feature type="domain" description="Bulb-type lectin" evidence="27">
    <location>
        <begin position="29"/>
        <end position="150"/>
    </location>
</feature>
<keyword evidence="16 21" id="KW-1015">Disulfide bond</keyword>
<dbReference type="GO" id="GO:0060320">
    <property type="term" value="P:rejection of self pollen"/>
    <property type="evidence" value="ECO:0007669"/>
    <property type="project" value="UniProtKB-KW"/>
</dbReference>
<sequence>MAEFKRNLTLVTTLSILLQLCSIVSCTTSTSITRNNTIRDGDALISEEEVFELGFFSPKDSTLRYVGIWYKNIEPQTIVWVANRERPLSDHNGALKLVDDGNLVVVDGQNNTVWSTNVPPKLNNTVAVLLETGDLVLSSDSDRDTRFWESFNNPTDTFLPGMRVRVNPTSGENRAFTPWMSETDPSPGRYSLGIDPIGPPEIVIWEGETRKWRSGPWDSVIFTGIPDMFRVTNYIRGFKLSAPPERDGSVYFTYVPSDSSDLLRFQITFDSVIEQFRWNKDAKNWTLLLLKPSTECEKYNRCGNYSVCDESKEFGSGKCSCIDGFEPVNQNLWDDGDFSGGCKRRVPLNCSQSLREDEFMELRGMKLPDFGSFVSLRNSETCKDVCVRDCLCNAYAFVRGIGCMIWTRDLIDMERFQHGGQSINIRLAESELVGGKENSKLWIIILSVIGAFLLVLCIWTLWKFKKRVRAILWRKKHLPVFEENKDYSVKSSSSTSQVLVGGLVDTPDFPIFSFNSVALATGNFAEENKLGQGGFGTVYKGNFPGDTEIAVKRLSGKSKQGLEEFKNEILLIAKLQHRNLVRLVGCCIENNEKILLYEYMPNKSLDSFLFDESKRGSLDWKKRWDIIGGIARGLLYLHRDSRLKIIHRDLKASNILLDKEMNPKISDFGMARIFNYRQDQANTIRVVGTYGYMAPEYAMEGMFSDKSDVYSFGVLILEIVSGSKNFSFRGSEHGSLIGYAWNLWSQGKTKELIDPTVKDTQDVNEAMRCIHVGMLCTQDSVIYRPNIGSVLLMLESRMSNLPRPRQPTFHSFLNSGEIVEGQDVATVNDITLTTVTSEDQIFSDMAKFKRNLTSVTTLLILLQLCSIVSCIRSTLITRNNTIRDGDTLISEEEVFELGFFSPKDSTLRYVGIWYKNIQPQTIVWVANRERPLSDQNGAIKLADDGNLVVVDGKNNTVWSTNVPPKLNNTVAVLLKTGDLVLSSDSDRDTRFWESFNNPTDTFLPGMRVRVNPSSGENHAFIPWKSETDPSPGRYSMGIDPFGAIEIVIWEGETRKWRSGPWNSAIFTGVPDMFHFTNYIHGFKLSSPPDPDGSVFLTYVPSNKDDLSRFRIRFDGIVEQLRWNRDARNWTSLQVKPSKECEKYNRCGNYSVCNDSKDFDSSKCSCIYGFEPAYQNQWNNGNFSGGCIRRVPLNCSDKVDGFRVLKGMKVPDFGSVVSLNQSGTCKDVCMRDCSCKAYEVVPGIGCMIWTRDLIDMEHFEHGGNSINIRLAASEIGGTKEISKFWIIIFSTIGALMFGLCCLCIWILWRFRKRVKDFLWKNRDSSVKPSRSRFQVLVGDQVDTPDFPTFSFNSVASATGDFSEENKLGQGGFGTVYKAWHLWSQEKTKELIDLTMMDNSDVNEAIRCIHVGMLCTQDSVIYRPNMGSVLLMLESQTSHLPRPRRPTFHSFLNFGEIVEGQNVATVNDITLTTVVGR</sequence>